<dbReference type="CDD" id="cd00145">
    <property type="entry name" value="POLBc"/>
    <property type="match status" value="1"/>
</dbReference>
<dbReference type="EC" id="2.7.7.7" evidence="7"/>
<evidence type="ECO:0000256" key="3">
    <source>
        <dbReference type="ARBA" id="ARBA00022695"/>
    </source>
</evidence>
<dbReference type="InterPro" id="IPR043502">
    <property type="entry name" value="DNA/RNA_pol_sf"/>
</dbReference>
<dbReference type="OrthoDB" id="323192at2157"/>
<sequence>MTEEPVSTSSSGHDSHPDTADIEVTPVEDSGMKPMLITQVDYTTTTTRGETPEPVMHIFGRDAENIVHQVDVYGHEPYFYIPTEATEEPGFGSEEIVSVQPGYTSIRGRELSRVYTHIPKEVTRIRDDYEHYEADVVFPNRLMVDYELKDGMLIPDRGTHHTFDSPEEIEPCTPPTEAELRIHHVDIEVNDRNGFPEKGEEPILCFTTYDSYDESYIVWWCKENADQELDPDRKAELLTDQDAGTVSLRSYTDEAKMLDEYLDYVEETDPDLMTAWNIPFDMPYIVDRLKKLDATSMRNLSRDRLSRIDEVWGGRDVPNIKGRVVFDLLRAYKFTHFSEEESYRLEAIGQKVVGFGKETYTGKIGDLWEEDPDKLLEYSLQDVVLTVEIDKKTETIEYIDSQRRFVGSRIEDSIVANEVCDMYILHKARGRFVLPSKGSEDSEEYSGGAVFDAYSGIADMVAVLDLKSLYPMCMVSMNLSPETSVDPDVYEGDTYESPNGLHFRKEPDGIIREIVDELLGEREAKKSERDEHHPDSDAYKRLDRQQVAVKVVMNSLYGVLGWEQFRLYDKDMGAAVTATGRGVIQFTEEVVEDLGWEVTYGDTDSVMLELGKDVSKEEAIEIGFQLEKEINARYDEYAETLNADEHRFQIEFEKLYKRYFQGGKKKRYAGHITWKEGKDVDSVDITGFEYKRSDTPRFVKETQKEVLDMIVRGEEVDAIRDYIKDQVDKVKNEEVPLDEIGIPGGIGKKLEGYNPPNVHIKGAIYANLLLGTNLGKGSKPKRVYLERVLDQFYFKIERRRKWELERDDWYRQFKQEVASKDPKEGAICFEYPEEIPDDFIIDWDVQLDKTLKGPIERITEPLGLSWDDIITGTEQTGLGAWG</sequence>
<dbReference type="Gene3D" id="1.10.132.60">
    <property type="entry name" value="DNA polymerase family B, C-terminal domain"/>
    <property type="match status" value="1"/>
</dbReference>
<organism evidence="11 12">
    <name type="scientific">Halorarum halophilum</name>
    <dbReference type="NCBI Taxonomy" id="2743090"/>
    <lineage>
        <taxon>Archaea</taxon>
        <taxon>Methanobacteriati</taxon>
        <taxon>Methanobacteriota</taxon>
        <taxon>Stenosarchaea group</taxon>
        <taxon>Halobacteria</taxon>
        <taxon>Halobacteriales</taxon>
        <taxon>Haloferacaceae</taxon>
        <taxon>Halorarum</taxon>
    </lineage>
</organism>
<evidence type="ECO:0000313" key="11">
    <source>
        <dbReference type="EMBL" id="QLG30056.1"/>
    </source>
</evidence>
<dbReference type="RefSeq" id="WP_179171630.1">
    <property type="nucleotide sequence ID" value="NZ_CP058532.1"/>
</dbReference>
<evidence type="ECO:0000259" key="10">
    <source>
        <dbReference type="Pfam" id="PF03104"/>
    </source>
</evidence>
<dbReference type="GO" id="GO:0000166">
    <property type="term" value="F:nucleotide binding"/>
    <property type="evidence" value="ECO:0007669"/>
    <property type="project" value="InterPro"/>
</dbReference>
<dbReference type="AlphaFoldDB" id="A0A7D5KII9"/>
<gene>
    <name evidence="11" type="ORF">HUG10_20950</name>
</gene>
<dbReference type="Gene3D" id="3.30.420.10">
    <property type="entry name" value="Ribonuclease H-like superfamily/Ribonuclease H"/>
    <property type="match status" value="1"/>
</dbReference>
<dbReference type="PANTHER" id="PTHR10322">
    <property type="entry name" value="DNA POLYMERASE CATALYTIC SUBUNIT"/>
    <property type="match status" value="1"/>
</dbReference>
<feature type="domain" description="DNA-directed DNA polymerase family B exonuclease" evidence="10">
    <location>
        <begin position="176"/>
        <end position="348"/>
    </location>
</feature>
<dbReference type="PANTHER" id="PTHR10322:SF23">
    <property type="entry name" value="DNA POLYMERASE DELTA CATALYTIC SUBUNIT"/>
    <property type="match status" value="1"/>
</dbReference>
<dbReference type="Pfam" id="PF03104">
    <property type="entry name" value="DNA_pol_B_exo1"/>
    <property type="match status" value="1"/>
</dbReference>
<keyword evidence="4 7" id="KW-0239">DNA-directed DNA polymerase</keyword>
<comment type="catalytic activity">
    <reaction evidence="6 7">
        <text>DNA(n) + a 2'-deoxyribonucleoside 5'-triphosphate = DNA(n+1) + diphosphate</text>
        <dbReference type="Rhea" id="RHEA:22508"/>
        <dbReference type="Rhea" id="RHEA-COMP:17339"/>
        <dbReference type="Rhea" id="RHEA-COMP:17340"/>
        <dbReference type="ChEBI" id="CHEBI:33019"/>
        <dbReference type="ChEBI" id="CHEBI:61560"/>
        <dbReference type="ChEBI" id="CHEBI:173112"/>
        <dbReference type="EC" id="2.7.7.7"/>
    </reaction>
</comment>
<dbReference type="Proteomes" id="UP000509750">
    <property type="component" value="Plasmid unnamed3"/>
</dbReference>
<accession>A0A7D5KII9</accession>
<feature type="domain" description="DNA-directed DNA polymerase family B multifunctional" evidence="9">
    <location>
        <begin position="424"/>
        <end position="757"/>
    </location>
</feature>
<comment type="similarity">
    <text evidence="1 7">Belongs to the DNA polymerase type-B family.</text>
</comment>
<dbReference type="InterPro" id="IPR006133">
    <property type="entry name" value="DNA-dir_DNA_pol_B_exonuc"/>
</dbReference>
<dbReference type="KEGG" id="halg:HUG10_20950"/>
<dbReference type="SMART" id="SM00486">
    <property type="entry name" value="POLBc"/>
    <property type="match status" value="1"/>
</dbReference>
<dbReference type="GO" id="GO:0006261">
    <property type="term" value="P:DNA-templated DNA replication"/>
    <property type="evidence" value="ECO:0007669"/>
    <property type="project" value="TreeGrafter"/>
</dbReference>
<dbReference type="Gene3D" id="1.10.287.690">
    <property type="entry name" value="Helix hairpin bin"/>
    <property type="match status" value="1"/>
</dbReference>
<dbReference type="SUPFAM" id="SSF56672">
    <property type="entry name" value="DNA/RNA polymerases"/>
    <property type="match status" value="1"/>
</dbReference>
<name>A0A7D5KII9_9EURY</name>
<feature type="compositionally biased region" description="Polar residues" evidence="8">
    <location>
        <begin position="1"/>
        <end position="12"/>
    </location>
</feature>
<dbReference type="InterPro" id="IPR023211">
    <property type="entry name" value="DNA_pol_palm_dom_sf"/>
</dbReference>
<dbReference type="InterPro" id="IPR012337">
    <property type="entry name" value="RNaseH-like_sf"/>
</dbReference>
<evidence type="ECO:0000256" key="2">
    <source>
        <dbReference type="ARBA" id="ARBA00022679"/>
    </source>
</evidence>
<geneLocation type="plasmid" evidence="11 12">
    <name>unnamed3</name>
</geneLocation>
<evidence type="ECO:0000256" key="6">
    <source>
        <dbReference type="ARBA" id="ARBA00049244"/>
    </source>
</evidence>
<keyword evidence="12" id="KW-1185">Reference proteome</keyword>
<dbReference type="InterPro" id="IPR006134">
    <property type="entry name" value="DNA-dir_DNA_pol_B_multi_dom"/>
</dbReference>
<dbReference type="PROSITE" id="PS00116">
    <property type="entry name" value="DNA_POLYMERASE_B"/>
    <property type="match status" value="1"/>
</dbReference>
<evidence type="ECO:0000256" key="5">
    <source>
        <dbReference type="ARBA" id="ARBA00023125"/>
    </source>
</evidence>
<evidence type="ECO:0000256" key="4">
    <source>
        <dbReference type="ARBA" id="ARBA00022932"/>
    </source>
</evidence>
<dbReference type="InterPro" id="IPR050240">
    <property type="entry name" value="DNA_pol_type-B"/>
</dbReference>
<evidence type="ECO:0000313" key="12">
    <source>
        <dbReference type="Proteomes" id="UP000509750"/>
    </source>
</evidence>
<feature type="region of interest" description="Disordered" evidence="8">
    <location>
        <begin position="1"/>
        <end position="29"/>
    </location>
</feature>
<keyword evidence="3 7" id="KW-0548">Nucleotidyltransferase</keyword>
<dbReference type="InterPro" id="IPR036397">
    <property type="entry name" value="RNaseH_sf"/>
</dbReference>
<dbReference type="GeneID" id="56031357"/>
<dbReference type="SUPFAM" id="SSF53098">
    <property type="entry name" value="Ribonuclease H-like"/>
    <property type="match status" value="1"/>
</dbReference>
<evidence type="ECO:0000259" key="9">
    <source>
        <dbReference type="Pfam" id="PF00136"/>
    </source>
</evidence>
<keyword evidence="11" id="KW-0614">Plasmid</keyword>
<dbReference type="PRINTS" id="PR00106">
    <property type="entry name" value="DNAPOLB"/>
</dbReference>
<keyword evidence="2 7" id="KW-0808">Transferase</keyword>
<proteinExistence type="inferred from homology"/>
<dbReference type="InterPro" id="IPR006172">
    <property type="entry name" value="DNA-dir_DNA_pol_B"/>
</dbReference>
<dbReference type="InterPro" id="IPR017964">
    <property type="entry name" value="DNA-dir_DNA_pol_B_CS"/>
</dbReference>
<dbReference type="GO" id="GO:0003677">
    <property type="term" value="F:DNA binding"/>
    <property type="evidence" value="ECO:0007669"/>
    <property type="project" value="UniProtKB-KW"/>
</dbReference>
<dbReference type="GO" id="GO:0003887">
    <property type="term" value="F:DNA-directed DNA polymerase activity"/>
    <property type="evidence" value="ECO:0007669"/>
    <property type="project" value="UniProtKB-KW"/>
</dbReference>
<evidence type="ECO:0000256" key="7">
    <source>
        <dbReference type="RuleBase" id="RU000442"/>
    </source>
</evidence>
<reference evidence="11 12" key="1">
    <citation type="submission" date="2020-07" db="EMBL/GenBank/DDBJ databases">
        <title>Gai3-2, isolated from salt lake.</title>
        <authorList>
            <person name="Cui H."/>
            <person name="Shi X."/>
        </authorList>
    </citation>
    <scope>NUCLEOTIDE SEQUENCE [LARGE SCALE GENOMIC DNA]</scope>
    <source>
        <strain evidence="11 12">Gai3-2</strain>
        <plasmid evidence="11 12">unnamed3</plasmid>
    </source>
</reference>
<keyword evidence="7" id="KW-0235">DNA replication</keyword>
<dbReference type="InterPro" id="IPR042087">
    <property type="entry name" value="DNA_pol_B_thumb"/>
</dbReference>
<keyword evidence="5 7" id="KW-0238">DNA-binding</keyword>
<dbReference type="EMBL" id="CP058532">
    <property type="protein sequence ID" value="QLG30056.1"/>
    <property type="molecule type" value="Genomic_DNA"/>
</dbReference>
<dbReference type="Pfam" id="PF00136">
    <property type="entry name" value="DNA_pol_B"/>
    <property type="match status" value="1"/>
</dbReference>
<dbReference type="Gene3D" id="3.90.1600.10">
    <property type="entry name" value="Palm domain of DNA polymerase"/>
    <property type="match status" value="1"/>
</dbReference>
<evidence type="ECO:0000256" key="1">
    <source>
        <dbReference type="ARBA" id="ARBA00005755"/>
    </source>
</evidence>
<evidence type="ECO:0000256" key="8">
    <source>
        <dbReference type="SAM" id="MobiDB-lite"/>
    </source>
</evidence>
<dbReference type="Gene3D" id="3.30.342.10">
    <property type="entry name" value="DNA Polymerase, chain B, domain 1"/>
    <property type="match status" value="1"/>
</dbReference>
<protein>
    <recommendedName>
        <fullName evidence="7">DNA polymerase</fullName>
        <ecNumber evidence="7">2.7.7.7</ecNumber>
    </recommendedName>
</protein>